<organism evidence="4">
    <name type="scientific">Darwinula stevensoni</name>
    <dbReference type="NCBI Taxonomy" id="69355"/>
    <lineage>
        <taxon>Eukaryota</taxon>
        <taxon>Metazoa</taxon>
        <taxon>Ecdysozoa</taxon>
        <taxon>Arthropoda</taxon>
        <taxon>Crustacea</taxon>
        <taxon>Oligostraca</taxon>
        <taxon>Ostracoda</taxon>
        <taxon>Podocopa</taxon>
        <taxon>Podocopida</taxon>
        <taxon>Darwinulocopina</taxon>
        <taxon>Darwinuloidea</taxon>
        <taxon>Darwinulidae</taxon>
        <taxon>Darwinula</taxon>
    </lineage>
</organism>
<accession>A0A7R8XDU5</accession>
<dbReference type="GO" id="GO:0016255">
    <property type="term" value="P:attachment of GPI anchor to protein"/>
    <property type="evidence" value="ECO:0007669"/>
    <property type="project" value="InterPro"/>
</dbReference>
<dbReference type="Pfam" id="PF17921">
    <property type="entry name" value="Integrase_H2C2"/>
    <property type="match status" value="1"/>
</dbReference>
<dbReference type="InterPro" id="IPR036397">
    <property type="entry name" value="RNaseH_sf"/>
</dbReference>
<protein>
    <recommendedName>
        <fullName evidence="3">C2H2-type domain-containing protein</fullName>
    </recommendedName>
</protein>
<dbReference type="InterPro" id="IPR013087">
    <property type="entry name" value="Znf_C2H2_type"/>
</dbReference>
<dbReference type="PROSITE" id="PS50157">
    <property type="entry name" value="ZINC_FINGER_C2H2_2"/>
    <property type="match status" value="1"/>
</dbReference>
<evidence type="ECO:0000313" key="5">
    <source>
        <dbReference type="Proteomes" id="UP000677054"/>
    </source>
</evidence>
<evidence type="ECO:0000259" key="3">
    <source>
        <dbReference type="PROSITE" id="PS50157"/>
    </source>
</evidence>
<dbReference type="PANTHER" id="PTHR12959:SF11">
    <property type="entry name" value="GPI TRANSAMIDASE COMPONENT PIG-T"/>
    <property type="match status" value="1"/>
</dbReference>
<dbReference type="EMBL" id="CAJPEV010000644">
    <property type="protein sequence ID" value="CAG0887184.1"/>
    <property type="molecule type" value="Genomic_DNA"/>
</dbReference>
<keyword evidence="1" id="KW-0479">Metal-binding</keyword>
<reference evidence="4" key="1">
    <citation type="submission" date="2020-11" db="EMBL/GenBank/DDBJ databases">
        <authorList>
            <person name="Tran Van P."/>
        </authorList>
    </citation>
    <scope>NUCLEOTIDE SEQUENCE</scope>
</reference>
<dbReference type="Pfam" id="PF04113">
    <property type="entry name" value="Gpi16"/>
    <property type="match status" value="2"/>
</dbReference>
<keyword evidence="5" id="KW-1185">Reference proteome</keyword>
<sequence length="1747" mass="196343">MSLGLLQQEMSSGQRQYLVCSLAVLLSNLLLVNIACGSGDFFREDLLIKPLSDGHVYSAFRFLISRDFPSSANASGSHFNLFPRALGEIIQASQVEELHLSLTQGLWRHWKWGYPIRDAPPGAEVWAYFGEEVLDVDKHWKDLNNALAGLFCASLDSIKPDKSVNPQLNFVPSSSNPDMSKLRYAALPRETVCTENMTPWMKLLPCLGKRGLSSLLTAVKLFDTSLHSIAVDLRPICTGETCRQELVLTLSTVTAHPEITWSLKKIFGVGLFSACPIADDSIIYVDLAHNVTLKFDLNPSPTTVNASYAVYDLQTFSFNEPLNLAAVPSVKKSILDRTPRLPPIHSHRFLTGIGMERGGITTNLHNNLYNQELSVSVMQSIPWFLHVSLHTLTFKINGKDTTPLYLGFVPGKDRRRPNLLEVAIKLPPKSIGTLSIQFEKSFLKWTEYPPDANHGFYVPSAVVTATLPSFRNRTTLPCEELPSKMMRFYTESLLVSLPTPDFSMPYNVICLTCTVVALAFGPLHNITTKRLVLVPNDELKKGLLQRMLNCLRSRKIEVPSKTESEERVMKEKKEKAHMDWSEENGPKKETPPQDVGGREEEENGRDQGETNCEVEGESENSGFLFKQGSTSRVDVDMVFYSEVYHYLTQGVFPEACTEVAKRNIKKNASSTHVPARKMQRQISRNYYWRGYFVDLVRYVRDCEVCAEEESHKRTRLASVLSQYNKENVPPEQTGVLDRLAKVWKKIEVRIYGPYSKTVHENEYIIAMVDPFSRWISAQAIPATTHGVRTADYLFETFCTLGFAQCCMVGFSSELFETMQVRYRERFDQMRDTFTELGHPFESEESQQSFLFTLQENSTLCSWAEDMMDTFANGHPSTWDEELDKFLFQYRTQKSSELHQSPFYMMFGRNPTGFISTEDQVKLAQLNHELEEQVPSNRRRLQSSTLQCRHCSQIFTSKISFRIHQRKHTEEARRRGMLEGELPCSWGSAQDAARRMYLKRRKANIARASKHHAYLSSSSEGIPTGEKRKELTQTTICAVKALLATATKRRPKRGKYQRYSAELRDEVAEYAVTHGILEAVKVYSERLGSSISESTVRNFVRFHRHFTPQVKEEIGKYAHEHGIEAALKQYEEKLGGRFCKGLVAKFKKYYISLHPELNPGGSGRKEGGGGLNSVTLDPSKVKKFFTTTEKDLIGQYALQHGVMATIDHFWQKSRWYLKESVVRKFRKAFQEKKGMQEMTVMQGHGHGGQHHMSTATILQQDGFPASITIGDLNMSQPNQGMDILQTSLHVLNSPISSTTSNASGMLYGQGYPGQMVNLHAFGNPQTPSNAMQNPQLQAHIFALTPLSEPGVNVNVSTADLNAPGQTQHHIPVQVTYVPQYQGNHGGQQPPPSQQSQQTQVISTSLSFETAGPSMSIREVGHNQEQQETQPELTQEVVVREEQSNSIVMLHTPKPMGPGSSGETLDKVPDAGETLSSVSEPSSTQTPKTVLEKSAKGGKRSKRPIQGSIRGKYTQYPPEIRAEVGRYALEHGSMETMVHFKEAYGLEIPESTIRGLRDKYLSQQTQEMSEVTELERLPRGRPTRLGKYDELVQDCIREMMKNGEKVSTLVVIATAKQILMQYEPHVLEEHGGPVMLNPTWAKSFLKHLCEACASWERDLKTQERVGRKRKISLKFDTDGCVAGDEGDDDCDAGESDGNGDPGIPDQYCSLLACCSRSATQVSGRENEVPVDVAEFPIGEVSSDGDVDPE</sequence>
<name>A0A7R8XDU5_9CRUS</name>
<proteinExistence type="predicted"/>
<feature type="compositionally biased region" description="Basic and acidic residues" evidence="2">
    <location>
        <begin position="561"/>
        <end position="591"/>
    </location>
</feature>
<feature type="compositionally biased region" description="Polar residues" evidence="2">
    <location>
        <begin position="1472"/>
        <end position="1486"/>
    </location>
</feature>
<keyword evidence="1" id="KW-0863">Zinc-finger</keyword>
<feature type="region of interest" description="Disordered" evidence="2">
    <location>
        <begin position="561"/>
        <end position="625"/>
    </location>
</feature>
<keyword evidence="1" id="KW-0862">Zinc</keyword>
<dbReference type="Gene3D" id="1.10.340.70">
    <property type="match status" value="1"/>
</dbReference>
<evidence type="ECO:0000313" key="4">
    <source>
        <dbReference type="EMBL" id="CAD7244465.1"/>
    </source>
</evidence>
<evidence type="ECO:0000256" key="2">
    <source>
        <dbReference type="SAM" id="MobiDB-lite"/>
    </source>
</evidence>
<feature type="region of interest" description="Disordered" evidence="2">
    <location>
        <begin position="1378"/>
        <end position="1401"/>
    </location>
</feature>
<dbReference type="GO" id="GO:0042765">
    <property type="term" value="C:GPI-anchor transamidase complex"/>
    <property type="evidence" value="ECO:0007669"/>
    <property type="project" value="InterPro"/>
</dbReference>
<gene>
    <name evidence="4" type="ORF">DSTB1V02_LOCUS4361</name>
</gene>
<dbReference type="GO" id="GO:0003676">
    <property type="term" value="F:nucleic acid binding"/>
    <property type="evidence" value="ECO:0007669"/>
    <property type="project" value="InterPro"/>
</dbReference>
<dbReference type="PANTHER" id="PTHR12959">
    <property type="entry name" value="GPI TRANSAMIDASE COMPONENT PIG-T-RELATED"/>
    <property type="match status" value="1"/>
</dbReference>
<evidence type="ECO:0000256" key="1">
    <source>
        <dbReference type="PROSITE-ProRule" id="PRU00042"/>
    </source>
</evidence>
<feature type="non-terminal residue" evidence="4">
    <location>
        <position position="1"/>
    </location>
</feature>
<dbReference type="OrthoDB" id="413122at2759"/>
<feature type="domain" description="C2H2-type" evidence="3">
    <location>
        <begin position="945"/>
        <end position="972"/>
    </location>
</feature>
<dbReference type="Gene3D" id="3.30.420.10">
    <property type="entry name" value="Ribonuclease H-like superfamily/Ribonuclease H"/>
    <property type="match status" value="1"/>
</dbReference>
<dbReference type="Proteomes" id="UP000677054">
    <property type="component" value="Unassembled WGS sequence"/>
</dbReference>
<dbReference type="InterPro" id="IPR041588">
    <property type="entry name" value="Integrase_H2C2"/>
</dbReference>
<dbReference type="GO" id="GO:0008270">
    <property type="term" value="F:zinc ion binding"/>
    <property type="evidence" value="ECO:0007669"/>
    <property type="project" value="UniProtKB-KW"/>
</dbReference>
<dbReference type="EMBL" id="LR900161">
    <property type="protein sequence ID" value="CAD7244465.1"/>
    <property type="molecule type" value="Genomic_DNA"/>
</dbReference>
<dbReference type="InterPro" id="IPR007245">
    <property type="entry name" value="PIG-T"/>
</dbReference>
<dbReference type="PROSITE" id="PS00028">
    <property type="entry name" value="ZINC_FINGER_C2H2_1"/>
    <property type="match status" value="1"/>
</dbReference>
<feature type="region of interest" description="Disordered" evidence="2">
    <location>
        <begin position="1448"/>
        <end position="1510"/>
    </location>
</feature>